<dbReference type="InterPro" id="IPR001313">
    <property type="entry name" value="Pumilio_RNA-bd_rpt"/>
</dbReference>
<feature type="domain" description="PUM-HD" evidence="5">
    <location>
        <begin position="1"/>
        <end position="214"/>
    </location>
</feature>
<dbReference type="PROSITE" id="PS50303">
    <property type="entry name" value="PUM_HD"/>
    <property type="match status" value="1"/>
</dbReference>
<evidence type="ECO:0000313" key="6">
    <source>
        <dbReference type="EMBL" id="KAL0315969.1"/>
    </source>
</evidence>
<dbReference type="SUPFAM" id="SSF48371">
    <property type="entry name" value="ARM repeat"/>
    <property type="match status" value="1"/>
</dbReference>
<dbReference type="Gene3D" id="1.25.10.10">
    <property type="entry name" value="Leucine-rich Repeat Variant"/>
    <property type="match status" value="2"/>
</dbReference>
<dbReference type="GO" id="GO:0006417">
    <property type="term" value="P:regulation of translation"/>
    <property type="evidence" value="ECO:0007669"/>
    <property type="project" value="UniProtKB-KW"/>
</dbReference>
<organism evidence="6">
    <name type="scientific">Sesamum radiatum</name>
    <name type="common">Black benniseed</name>
    <dbReference type="NCBI Taxonomy" id="300843"/>
    <lineage>
        <taxon>Eukaryota</taxon>
        <taxon>Viridiplantae</taxon>
        <taxon>Streptophyta</taxon>
        <taxon>Embryophyta</taxon>
        <taxon>Tracheophyta</taxon>
        <taxon>Spermatophyta</taxon>
        <taxon>Magnoliopsida</taxon>
        <taxon>eudicotyledons</taxon>
        <taxon>Gunneridae</taxon>
        <taxon>Pentapetalae</taxon>
        <taxon>asterids</taxon>
        <taxon>lamiids</taxon>
        <taxon>Lamiales</taxon>
        <taxon>Pedaliaceae</taxon>
        <taxon>Sesamum</taxon>
    </lineage>
</organism>
<dbReference type="GO" id="GO:0003729">
    <property type="term" value="F:mRNA binding"/>
    <property type="evidence" value="ECO:0007669"/>
    <property type="project" value="TreeGrafter"/>
</dbReference>
<feature type="repeat" description="Pumilio" evidence="4">
    <location>
        <begin position="28"/>
        <end position="63"/>
    </location>
</feature>
<name>A0AAW2LBJ1_SESRA</name>
<evidence type="ECO:0000256" key="2">
    <source>
        <dbReference type="ARBA" id="ARBA00022845"/>
    </source>
</evidence>
<dbReference type="GO" id="GO:0005737">
    <property type="term" value="C:cytoplasm"/>
    <property type="evidence" value="ECO:0007669"/>
    <property type="project" value="TreeGrafter"/>
</dbReference>
<feature type="repeat" description="Pumilio" evidence="4">
    <location>
        <begin position="1"/>
        <end position="27"/>
    </location>
</feature>
<feature type="repeat" description="Pumilio" evidence="4">
    <location>
        <begin position="110"/>
        <end position="145"/>
    </location>
</feature>
<keyword evidence="1" id="KW-0677">Repeat</keyword>
<dbReference type="SMART" id="SM00025">
    <property type="entry name" value="Pumilio"/>
    <property type="match status" value="4"/>
</dbReference>
<feature type="repeat" description="Pumilio" evidence="4">
    <location>
        <begin position="146"/>
        <end position="181"/>
    </location>
</feature>
<evidence type="ECO:0000256" key="4">
    <source>
        <dbReference type="PROSITE-ProRule" id="PRU00317"/>
    </source>
</evidence>
<gene>
    <name evidence="6" type="ORF">Sradi_5475100</name>
</gene>
<reference evidence="6" key="2">
    <citation type="journal article" date="2024" name="Plant">
        <title>Genomic evolution and insights into agronomic trait innovations of Sesamum species.</title>
        <authorList>
            <person name="Miao H."/>
            <person name="Wang L."/>
            <person name="Qu L."/>
            <person name="Liu H."/>
            <person name="Sun Y."/>
            <person name="Le M."/>
            <person name="Wang Q."/>
            <person name="Wei S."/>
            <person name="Zheng Y."/>
            <person name="Lin W."/>
            <person name="Duan Y."/>
            <person name="Cao H."/>
            <person name="Xiong S."/>
            <person name="Wang X."/>
            <person name="Wei L."/>
            <person name="Li C."/>
            <person name="Ma Q."/>
            <person name="Ju M."/>
            <person name="Zhao R."/>
            <person name="Li G."/>
            <person name="Mu C."/>
            <person name="Tian Q."/>
            <person name="Mei H."/>
            <person name="Zhang T."/>
            <person name="Gao T."/>
            <person name="Zhang H."/>
        </authorList>
    </citation>
    <scope>NUCLEOTIDE SEQUENCE</scope>
    <source>
        <strain evidence="6">G02</strain>
    </source>
</reference>
<dbReference type="AlphaFoldDB" id="A0AAW2LBJ1"/>
<evidence type="ECO:0000259" key="5">
    <source>
        <dbReference type="PROSITE" id="PS50303"/>
    </source>
</evidence>
<keyword evidence="2" id="KW-0810">Translation regulation</keyword>
<evidence type="ECO:0000256" key="1">
    <source>
        <dbReference type="ARBA" id="ARBA00022737"/>
    </source>
</evidence>
<protein>
    <submittedName>
        <fullName evidence="6">Pumilio6, chloroplastic</fullName>
    </submittedName>
</protein>
<proteinExistence type="predicted"/>
<dbReference type="Pfam" id="PF00806">
    <property type="entry name" value="PUF"/>
    <property type="match status" value="5"/>
</dbReference>
<keyword evidence="3" id="KW-0694">RNA-binding</keyword>
<reference evidence="6" key="1">
    <citation type="submission" date="2020-06" db="EMBL/GenBank/DDBJ databases">
        <authorList>
            <person name="Li T."/>
            <person name="Hu X."/>
            <person name="Zhang T."/>
            <person name="Song X."/>
            <person name="Zhang H."/>
            <person name="Dai N."/>
            <person name="Sheng W."/>
            <person name="Hou X."/>
            <person name="Wei L."/>
        </authorList>
    </citation>
    <scope>NUCLEOTIDE SEQUENCE</scope>
    <source>
        <strain evidence="6">G02</strain>
        <tissue evidence="6">Leaf</tissue>
    </source>
</reference>
<sequence length="214" mass="24547">MTDVFGNYVIQKLFEYGSPEERKDLANQLEGQILPLSLQMYGCRVVQKAVEVIDIEQKARLVRELDGHHFQHILMVVVSYSLKYSFVWGVWKRVLEHCKDKSQTQFIVDEILDSVYSLAQDQYGNYVTQHVLETGKPDERSKIIEKLSGSIAELCLHKFASNVVERCLEYSDSASRAILVKEIIGDGDIDDNLLKSKRQNRRAGVSRVKLLELL</sequence>
<dbReference type="PANTHER" id="PTHR12537:SF119">
    <property type="entry name" value="PUMILIO HOMOLOG 6, CHLOROPLASTIC"/>
    <property type="match status" value="1"/>
</dbReference>
<dbReference type="InterPro" id="IPR016024">
    <property type="entry name" value="ARM-type_fold"/>
</dbReference>
<dbReference type="InterPro" id="IPR033133">
    <property type="entry name" value="PUM-HD"/>
</dbReference>
<comment type="caution">
    <text evidence="6">The sequence shown here is derived from an EMBL/GenBank/DDBJ whole genome shotgun (WGS) entry which is preliminary data.</text>
</comment>
<dbReference type="EMBL" id="JACGWJ010000025">
    <property type="protein sequence ID" value="KAL0315969.1"/>
    <property type="molecule type" value="Genomic_DNA"/>
</dbReference>
<evidence type="ECO:0000256" key="3">
    <source>
        <dbReference type="ARBA" id="ARBA00022884"/>
    </source>
</evidence>
<dbReference type="PANTHER" id="PTHR12537">
    <property type="entry name" value="RNA BINDING PROTEIN PUMILIO-RELATED"/>
    <property type="match status" value="1"/>
</dbReference>
<dbReference type="PROSITE" id="PS50302">
    <property type="entry name" value="PUM"/>
    <property type="match status" value="4"/>
</dbReference>
<dbReference type="InterPro" id="IPR011989">
    <property type="entry name" value="ARM-like"/>
</dbReference>
<accession>A0AAW2LBJ1</accession>